<protein>
    <submittedName>
        <fullName evidence="2">Uncharacterized protein</fullName>
    </submittedName>
</protein>
<dbReference type="GeneID" id="28986220"/>
<proteinExistence type="predicted"/>
<feature type="region of interest" description="Disordered" evidence="1">
    <location>
        <begin position="217"/>
        <end position="247"/>
    </location>
</feature>
<keyword evidence="3" id="KW-1185">Reference proteome</keyword>
<name>A0A0J0XD29_9TREE</name>
<sequence length="247" mass="26840">MLARAGLRVARTRLVSARALATVSPPPASIYSPPHAPPPPPVSASSLSSAPPAPPARPAEEDLLALGITPEHFGPRPEDIPPISERLKPLIPFLVIWTIITSLAMHLLRVRKQGEAERERGAAQESVLRGLMARFGAGEVVPDLEIRRELEMVGLRERTAASAGAQIEEMRDVSWWEVLRGRREQRAKRDEREQEVEEGGDEAAAAEWSKIVAEATAAPADAPVVSEKAKERTEGTVRRAKGADAYL</sequence>
<feature type="compositionally biased region" description="Basic and acidic residues" evidence="1">
    <location>
        <begin position="227"/>
        <end position="237"/>
    </location>
</feature>
<reference evidence="2 3" key="1">
    <citation type="submission" date="2015-03" db="EMBL/GenBank/DDBJ databases">
        <title>Genomics and transcriptomics of the oil-accumulating basidiomycete yeast T. oleaginosus allow insights into substrate utilization and the diverse evolutionary trajectories of mating systems in fungi.</title>
        <authorList>
            <consortium name="DOE Joint Genome Institute"/>
            <person name="Kourist R."/>
            <person name="Kracht O."/>
            <person name="Bracharz F."/>
            <person name="Lipzen A."/>
            <person name="Nolan M."/>
            <person name="Ohm R."/>
            <person name="Grigoriev I."/>
            <person name="Sun S."/>
            <person name="Heitman J."/>
            <person name="Bruck T."/>
            <person name="Nowrousian M."/>
        </authorList>
    </citation>
    <scope>NUCLEOTIDE SEQUENCE [LARGE SCALE GENOMIC DNA]</scope>
    <source>
        <strain evidence="2 3">IBC0246</strain>
    </source>
</reference>
<dbReference type="EMBL" id="KQ087275">
    <property type="protein sequence ID" value="KLT38975.1"/>
    <property type="molecule type" value="Genomic_DNA"/>
</dbReference>
<feature type="compositionally biased region" description="Pro residues" evidence="1">
    <location>
        <begin position="25"/>
        <end position="42"/>
    </location>
</feature>
<organism evidence="2 3">
    <name type="scientific">Cutaneotrichosporon oleaginosum</name>
    <dbReference type="NCBI Taxonomy" id="879819"/>
    <lineage>
        <taxon>Eukaryota</taxon>
        <taxon>Fungi</taxon>
        <taxon>Dikarya</taxon>
        <taxon>Basidiomycota</taxon>
        <taxon>Agaricomycotina</taxon>
        <taxon>Tremellomycetes</taxon>
        <taxon>Trichosporonales</taxon>
        <taxon>Trichosporonaceae</taxon>
        <taxon>Cutaneotrichosporon</taxon>
    </lineage>
</organism>
<dbReference type="Proteomes" id="UP000053611">
    <property type="component" value="Unassembled WGS sequence"/>
</dbReference>
<dbReference type="RefSeq" id="XP_018275466.1">
    <property type="nucleotide sequence ID" value="XM_018425617.1"/>
</dbReference>
<evidence type="ECO:0000313" key="3">
    <source>
        <dbReference type="Proteomes" id="UP000053611"/>
    </source>
</evidence>
<evidence type="ECO:0000256" key="1">
    <source>
        <dbReference type="SAM" id="MobiDB-lite"/>
    </source>
</evidence>
<dbReference type="OrthoDB" id="2596179at2759"/>
<feature type="region of interest" description="Disordered" evidence="1">
    <location>
        <begin position="25"/>
        <end position="58"/>
    </location>
</feature>
<accession>A0A0J0XD29</accession>
<evidence type="ECO:0000313" key="2">
    <source>
        <dbReference type="EMBL" id="KLT38975.1"/>
    </source>
</evidence>
<gene>
    <name evidence="2" type="ORF">CC85DRAFT_305475</name>
</gene>
<dbReference type="AlphaFoldDB" id="A0A0J0XD29"/>